<gene>
    <name evidence="6" type="ORF">HRJ53_08720</name>
</gene>
<keyword evidence="2" id="KW-0479">Metal-binding</keyword>
<dbReference type="InterPro" id="IPR037225">
    <property type="entry name" value="Nuo51_FMN-bd_sf"/>
</dbReference>
<keyword evidence="4" id="KW-0411">Iron-sulfur</keyword>
<reference evidence="6" key="1">
    <citation type="submission" date="2020-06" db="EMBL/GenBank/DDBJ databases">
        <title>Legume-microbial interactions unlock mineral nutrients during tropical forest succession.</title>
        <authorList>
            <person name="Epihov D.Z."/>
        </authorList>
    </citation>
    <scope>NUCLEOTIDE SEQUENCE [LARGE SCALE GENOMIC DNA]</scope>
    <source>
        <strain evidence="6">Pan2503</strain>
    </source>
</reference>
<dbReference type="Gene3D" id="6.10.250.1450">
    <property type="match status" value="1"/>
</dbReference>
<accession>A0A7V8SWN6</accession>
<dbReference type="PANTHER" id="PTHR43578">
    <property type="entry name" value="NADH-QUINONE OXIDOREDUCTASE SUBUNIT F"/>
    <property type="match status" value="1"/>
</dbReference>
<evidence type="ECO:0000256" key="3">
    <source>
        <dbReference type="ARBA" id="ARBA00023004"/>
    </source>
</evidence>
<dbReference type="InterPro" id="IPR041921">
    <property type="entry name" value="NuoE_N"/>
</dbReference>
<dbReference type="EMBL" id="JACDQQ010000847">
    <property type="protein sequence ID" value="MBA0085066.1"/>
    <property type="molecule type" value="Genomic_DNA"/>
</dbReference>
<feature type="domain" description="NADH-ubiquinone oxidoreductase 51kDa subunit FMN-binding" evidence="5">
    <location>
        <begin position="260"/>
        <end position="398"/>
    </location>
</feature>
<comment type="caution">
    <text evidence="6">The sequence shown here is derived from an EMBL/GenBank/DDBJ whole genome shotgun (WGS) entry which is preliminary data.</text>
</comment>
<dbReference type="GO" id="GO:0046872">
    <property type="term" value="F:metal ion binding"/>
    <property type="evidence" value="ECO:0007669"/>
    <property type="project" value="UniProtKB-KW"/>
</dbReference>
<dbReference type="Pfam" id="PF01512">
    <property type="entry name" value="Complex1_51K"/>
    <property type="match status" value="1"/>
</dbReference>
<keyword evidence="1" id="KW-0004">4Fe-4S</keyword>
<dbReference type="InterPro" id="IPR011538">
    <property type="entry name" value="Nuo51_FMN-bd"/>
</dbReference>
<sequence>MDLHLTEDQASLEEQAAVDRALKDLASSPGEATPPVRTDGHARSNGFEARSKRHLLLPVLHAIQERLGWISPGALNYASLQTGVPPAEAHGVASFYELFSLTPRPAVVAHVCDDIACMTRGAGALCRDLERQLGPAGSPCVRGKALWQRRSCLGLCERAPAALITAAGETPRERIVAPAKADGISAVVAEAVGGRLTAEVDELDSQVSVPQAGQSQLRLLRRVGQADPASVDRYRRAGGYEAFEKALDLGPERVIREVIDSQLLGRGGAAFPAGKKWEAVRAQLHSNGPRYVICNADESEPGTFKDRILMEGDPFAILEGMTIAAFAVGAQKGYIYIRGEYPFAARQLEKAIHAARSQNFLGDSILGRAFSFDIAIRRGAGAYICGEETALFNSIEGYRGE</sequence>
<keyword evidence="7" id="KW-1185">Reference proteome</keyword>
<name>A0A7V8SWN6_9BACT</name>
<dbReference type="AlphaFoldDB" id="A0A7V8SWN6"/>
<dbReference type="SUPFAM" id="SSF142019">
    <property type="entry name" value="Nqo1 FMN-binding domain-like"/>
    <property type="match status" value="1"/>
</dbReference>
<feature type="non-terminal residue" evidence="6">
    <location>
        <position position="401"/>
    </location>
</feature>
<keyword evidence="3" id="KW-0408">Iron</keyword>
<dbReference type="Pfam" id="PF01257">
    <property type="entry name" value="2Fe-2S_thioredx"/>
    <property type="match status" value="1"/>
</dbReference>
<dbReference type="Gene3D" id="1.10.10.1590">
    <property type="entry name" value="NADH-quinone oxidoreductase subunit E"/>
    <property type="match status" value="1"/>
</dbReference>
<dbReference type="PANTHER" id="PTHR43578:SF3">
    <property type="entry name" value="NADH-QUINONE OXIDOREDUCTASE SUBUNIT F"/>
    <property type="match status" value="1"/>
</dbReference>
<dbReference type="Gene3D" id="3.40.30.10">
    <property type="entry name" value="Glutaredoxin"/>
    <property type="match status" value="1"/>
</dbReference>
<proteinExistence type="predicted"/>
<evidence type="ECO:0000256" key="1">
    <source>
        <dbReference type="ARBA" id="ARBA00022485"/>
    </source>
</evidence>
<evidence type="ECO:0000313" key="7">
    <source>
        <dbReference type="Proteomes" id="UP000567293"/>
    </source>
</evidence>
<evidence type="ECO:0000313" key="6">
    <source>
        <dbReference type="EMBL" id="MBA0085066.1"/>
    </source>
</evidence>
<protein>
    <submittedName>
        <fullName evidence="6">NAD(P)H-dependent oxidoreductase subunit E</fullName>
    </submittedName>
</protein>
<dbReference type="SUPFAM" id="SSF52833">
    <property type="entry name" value="Thioredoxin-like"/>
    <property type="match status" value="1"/>
</dbReference>
<dbReference type="Gene3D" id="3.40.50.11540">
    <property type="entry name" value="NADH-ubiquinone oxidoreductase 51kDa subunit"/>
    <property type="match status" value="1"/>
</dbReference>
<organism evidence="6 7">
    <name type="scientific">Candidatus Acidiferrum panamense</name>
    <dbReference type="NCBI Taxonomy" id="2741543"/>
    <lineage>
        <taxon>Bacteria</taxon>
        <taxon>Pseudomonadati</taxon>
        <taxon>Acidobacteriota</taxon>
        <taxon>Terriglobia</taxon>
        <taxon>Candidatus Acidiferrales</taxon>
        <taxon>Candidatus Acidiferrum</taxon>
    </lineage>
</organism>
<evidence type="ECO:0000256" key="4">
    <source>
        <dbReference type="ARBA" id="ARBA00023014"/>
    </source>
</evidence>
<evidence type="ECO:0000259" key="5">
    <source>
        <dbReference type="Pfam" id="PF01512"/>
    </source>
</evidence>
<evidence type="ECO:0000256" key="2">
    <source>
        <dbReference type="ARBA" id="ARBA00022723"/>
    </source>
</evidence>
<dbReference type="InterPro" id="IPR036249">
    <property type="entry name" value="Thioredoxin-like_sf"/>
</dbReference>
<dbReference type="GO" id="GO:0051539">
    <property type="term" value="F:4 iron, 4 sulfur cluster binding"/>
    <property type="evidence" value="ECO:0007669"/>
    <property type="project" value="UniProtKB-KW"/>
</dbReference>
<dbReference type="Proteomes" id="UP000567293">
    <property type="component" value="Unassembled WGS sequence"/>
</dbReference>